<dbReference type="GO" id="GO:0046047">
    <property type="term" value="P:TTP catabolic process"/>
    <property type="evidence" value="ECO:0007669"/>
    <property type="project" value="TreeGrafter"/>
</dbReference>
<dbReference type="AlphaFoldDB" id="A0A6J6VYU8"/>
<proteinExistence type="predicted"/>
<organism evidence="2">
    <name type="scientific">freshwater metagenome</name>
    <dbReference type="NCBI Taxonomy" id="449393"/>
    <lineage>
        <taxon>unclassified sequences</taxon>
        <taxon>metagenomes</taxon>
        <taxon>ecological metagenomes</taxon>
    </lineage>
</organism>
<dbReference type="GO" id="GO:0047429">
    <property type="term" value="F:nucleoside triphosphate diphosphatase activity"/>
    <property type="evidence" value="ECO:0007669"/>
    <property type="project" value="TreeGrafter"/>
</dbReference>
<dbReference type="Pfam" id="PF03819">
    <property type="entry name" value="MazG"/>
    <property type="match status" value="1"/>
</dbReference>
<feature type="domain" description="NTP pyrophosphohydrolase MazG-like" evidence="1">
    <location>
        <begin position="32"/>
        <end position="105"/>
    </location>
</feature>
<dbReference type="CDD" id="cd11528">
    <property type="entry name" value="NTP-PPase_MazG_Nterm"/>
    <property type="match status" value="1"/>
</dbReference>
<dbReference type="GO" id="GO:0006203">
    <property type="term" value="P:dGTP catabolic process"/>
    <property type="evidence" value="ECO:0007669"/>
    <property type="project" value="TreeGrafter"/>
</dbReference>
<accession>A0A6J6VYU8</accession>
<dbReference type="InterPro" id="IPR011551">
    <property type="entry name" value="NTP_PyrPHydrolase_MazG"/>
</dbReference>
<dbReference type="GO" id="GO:0046061">
    <property type="term" value="P:dATP catabolic process"/>
    <property type="evidence" value="ECO:0007669"/>
    <property type="project" value="TreeGrafter"/>
</dbReference>
<dbReference type="PANTHER" id="PTHR30522:SF0">
    <property type="entry name" value="NUCLEOSIDE TRIPHOSPHATE PYROPHOSPHOHYDROLASE"/>
    <property type="match status" value="1"/>
</dbReference>
<dbReference type="SUPFAM" id="SSF101386">
    <property type="entry name" value="all-alpha NTP pyrophosphatases"/>
    <property type="match status" value="1"/>
</dbReference>
<dbReference type="PANTHER" id="PTHR30522">
    <property type="entry name" value="NUCLEOSIDE TRIPHOSPHATE PYROPHOSPHOHYDROLASE"/>
    <property type="match status" value="1"/>
</dbReference>
<protein>
    <submittedName>
        <fullName evidence="2">Unannotated protein</fullName>
    </submittedName>
</protein>
<evidence type="ECO:0000259" key="1">
    <source>
        <dbReference type="Pfam" id="PF03819"/>
    </source>
</evidence>
<evidence type="ECO:0000313" key="2">
    <source>
        <dbReference type="EMBL" id="CAB4775677.1"/>
    </source>
</evidence>
<name>A0A6J6VYU8_9ZZZZ</name>
<gene>
    <name evidence="2" type="ORF">UFOPK2761_03663</name>
</gene>
<dbReference type="InterPro" id="IPR004518">
    <property type="entry name" value="MazG-like_dom"/>
</dbReference>
<reference evidence="2" key="1">
    <citation type="submission" date="2020-05" db="EMBL/GenBank/DDBJ databases">
        <authorList>
            <person name="Chiriac C."/>
            <person name="Salcher M."/>
            <person name="Ghai R."/>
            <person name="Kavagutti S V."/>
        </authorList>
    </citation>
    <scope>NUCLEOTIDE SEQUENCE</scope>
</reference>
<dbReference type="GO" id="GO:0046052">
    <property type="term" value="P:UTP catabolic process"/>
    <property type="evidence" value="ECO:0007669"/>
    <property type="project" value="TreeGrafter"/>
</dbReference>
<dbReference type="InterPro" id="IPR048015">
    <property type="entry name" value="NTP-PPase_MazG-like_N"/>
</dbReference>
<dbReference type="GO" id="GO:0046081">
    <property type="term" value="P:dUTP catabolic process"/>
    <property type="evidence" value="ECO:0007669"/>
    <property type="project" value="TreeGrafter"/>
</dbReference>
<dbReference type="Gene3D" id="1.10.287.1080">
    <property type="entry name" value="MazG-like"/>
    <property type="match status" value="1"/>
</dbReference>
<dbReference type="EMBL" id="CAEZYQ010000064">
    <property type="protein sequence ID" value="CAB4775677.1"/>
    <property type="molecule type" value="Genomic_DNA"/>
</dbReference>
<sequence length="134" mass="14825">MTPEQPTQPEPLLELRAVMARLRAECAWKRGQTHTSLLPYLAEEASEVAEAVHEGDPAHLCEELGDLLLQVYFHAAVAAEAGQFTIDDVAEGIVAKMRRRNPHVFGTPEQRAEAAGLSAEEIDRRWEQIKRAGG</sequence>
<dbReference type="GO" id="GO:0046076">
    <property type="term" value="P:dTTP catabolic process"/>
    <property type="evidence" value="ECO:0007669"/>
    <property type="project" value="TreeGrafter"/>
</dbReference>